<reference evidence="3 4" key="1">
    <citation type="submission" date="2011-02" db="EMBL/GenBank/DDBJ databases">
        <authorList>
            <person name="Muzny D."/>
            <person name="Qin X."/>
            <person name="Buhay C."/>
            <person name="Dugan-Rocha S."/>
            <person name="Ding Y."/>
            <person name="Chen G."/>
            <person name="Hawes A."/>
            <person name="Holder M."/>
            <person name="Jhangiani S."/>
            <person name="Johnson A."/>
            <person name="Khan Z."/>
            <person name="Li Z."/>
            <person name="Liu W."/>
            <person name="Liu X."/>
            <person name="Perez L."/>
            <person name="Shen H."/>
            <person name="Wang Q."/>
            <person name="Watt J."/>
            <person name="Xi L."/>
            <person name="Xin Y."/>
            <person name="Zhou J."/>
            <person name="Deng J."/>
            <person name="Jiang H."/>
            <person name="Liu Y."/>
            <person name="Qu J."/>
            <person name="Song X.-Z."/>
            <person name="Zhang L."/>
            <person name="Villasana D."/>
            <person name="Johnson A."/>
            <person name="Liu J."/>
            <person name="Liyanage D."/>
            <person name="Lorensuhewa L."/>
            <person name="Robinson T."/>
            <person name="Song A."/>
            <person name="Song B.-B."/>
            <person name="Dinh H."/>
            <person name="Thornton R."/>
            <person name="Coyle M."/>
            <person name="Francisco L."/>
            <person name="Jackson L."/>
            <person name="Javaid M."/>
            <person name="Korchina V."/>
            <person name="Kovar C."/>
            <person name="Mata R."/>
            <person name="Mathew T."/>
            <person name="Ngo R."/>
            <person name="Nguyen L."/>
            <person name="Nguyen N."/>
            <person name="Okwuonu G."/>
            <person name="Ongeri F."/>
            <person name="Pham C."/>
            <person name="Simmons D."/>
            <person name="Wilczek-Boney K."/>
            <person name="Hale W."/>
            <person name="Jakkamsetti A."/>
            <person name="Pham P."/>
            <person name="Ruth R."/>
            <person name="San Lucas F."/>
            <person name="Warren J."/>
            <person name="Zhang J."/>
            <person name="Zhao Z."/>
            <person name="Zhou C."/>
            <person name="Zhu D."/>
            <person name="Lee S."/>
            <person name="Bess C."/>
            <person name="Blankenburg K."/>
            <person name="Forbes L."/>
            <person name="Fu Q."/>
            <person name="Gubbala S."/>
            <person name="Hirani K."/>
            <person name="Jayaseelan J.C."/>
            <person name="Lara F."/>
            <person name="Munidasa M."/>
            <person name="Palculict T."/>
            <person name="Patil S."/>
            <person name="Pu L.-L."/>
            <person name="Saada N."/>
            <person name="Tang L."/>
            <person name="Weissenberger G."/>
            <person name="Zhu Y."/>
            <person name="Hemphill L."/>
            <person name="Shang Y."/>
            <person name="Youmans B."/>
            <person name="Ayvaz T."/>
            <person name="Ross M."/>
            <person name="Santibanez J."/>
            <person name="Aqrawi P."/>
            <person name="Gross S."/>
            <person name="Joshi V."/>
            <person name="Fowler G."/>
            <person name="Nazareth L."/>
            <person name="Reid J."/>
            <person name="Worley K."/>
            <person name="Petrosino J."/>
            <person name="Highlander S."/>
            <person name="Gibbs R."/>
        </authorList>
    </citation>
    <scope>NUCLEOTIDE SEQUENCE [LARGE SCALE GENOMIC DNA]</scope>
    <source>
        <strain evidence="3 4">DSM 15829</strain>
    </source>
</reference>
<evidence type="ECO:0000256" key="1">
    <source>
        <dbReference type="SAM" id="MobiDB-lite"/>
    </source>
</evidence>
<proteinExistence type="predicted"/>
<feature type="compositionally biased region" description="Low complexity" evidence="1">
    <location>
        <begin position="606"/>
        <end position="621"/>
    </location>
</feature>
<dbReference type="GeneID" id="93210954"/>
<keyword evidence="2" id="KW-1133">Transmembrane helix</keyword>
<sequence length="670" mass="75342">MHTSFSAHVARIALTCGLLYSGVPYAISYAQNTATPPHTGLSVTSIQANNAQNQSTKKNGLGDHPTQLSQEPKDNLEKTSEDDDQVVYQRKKDLDIKNPFPDVISDEEIATAFKHDDSIQKYFFTADSDRTQTPKLIDDNILKDEAGTYTIYTVVKKYSTTGLFNKMYAQGYQTRNGLILKDGSIYAGSKATVAYTMHPYSFEFNGLELARDSHKQTYIELNSRDHYLYYKIVFHSDGSLNERMLTNYGDQTNTGGQPFAFFIYEAMPRVSAQFHFVDDFAYRAQTKQTNANAALKQRGNSDEHPSLSQKEKDLGFVISSVPNHQIQGLSDLAKPVITDPARFGRSQSNDLKYTILSFDQDPYAPKVENGVQTGVFRPTLEQLTSTHVPGYVYWDNDIDKPKSGKFENTNDTTEDSSNHYLSFGYEMKDGKPIRRLDTKYYYVTFRKIPTQVVFHQYKTNDTTHQQTPVTTGTFDLYQKNGTQETLVKKNISLSNDFAKDKPQTSDALVAAMKTKDALHKEGYYEVQNKLYLQPGSYVLRQTSAPTGEQPLEDIAFEVNWQTHEGDTTQLTREPQTLKVVEIDLATAKHKEQTPKTPSQHDDTDSNHNGPNHNGTTNSSNHQSAVKHKHMRTTPQTSDPSTSLNLMGALLGAFTLASGIAVARAHKKHMR</sequence>
<evidence type="ECO:0000313" key="3">
    <source>
        <dbReference type="EMBL" id="EGF23252.1"/>
    </source>
</evidence>
<dbReference type="Proteomes" id="UP000005947">
    <property type="component" value="Unassembled WGS sequence"/>
</dbReference>
<protein>
    <submittedName>
        <fullName evidence="3">Uncharacterized protein</fullName>
    </submittedName>
</protein>
<dbReference type="EMBL" id="ACGK02000001">
    <property type="protein sequence ID" value="EGF23252.1"/>
    <property type="molecule type" value="Genomic_DNA"/>
</dbReference>
<organism evidence="3 4">
    <name type="scientific">Fannyhessea vaginae DSM 15829</name>
    <dbReference type="NCBI Taxonomy" id="525256"/>
    <lineage>
        <taxon>Bacteria</taxon>
        <taxon>Bacillati</taxon>
        <taxon>Actinomycetota</taxon>
        <taxon>Coriobacteriia</taxon>
        <taxon>Coriobacteriales</taxon>
        <taxon>Atopobiaceae</taxon>
        <taxon>Fannyhessea</taxon>
    </lineage>
</organism>
<name>F1T5W8_9ACTN</name>
<feature type="region of interest" description="Disordered" evidence="1">
    <location>
        <begin position="54"/>
        <end position="84"/>
    </location>
</feature>
<dbReference type="InterPro" id="IPR013783">
    <property type="entry name" value="Ig-like_fold"/>
</dbReference>
<accession>F1T5W8</accession>
<gene>
    <name evidence="3" type="ORF">HMPREF0091_10199</name>
</gene>
<feature type="compositionally biased region" description="Polar residues" evidence="1">
    <location>
        <begin position="632"/>
        <end position="641"/>
    </location>
</feature>
<keyword evidence="2" id="KW-0812">Transmembrane</keyword>
<feature type="compositionally biased region" description="Basic and acidic residues" evidence="1">
    <location>
        <begin position="586"/>
        <end position="605"/>
    </location>
</feature>
<dbReference type="GO" id="GO:0005975">
    <property type="term" value="P:carbohydrate metabolic process"/>
    <property type="evidence" value="ECO:0007669"/>
    <property type="project" value="UniProtKB-ARBA"/>
</dbReference>
<keyword evidence="4" id="KW-1185">Reference proteome</keyword>
<dbReference type="OrthoDB" id="3248610at2"/>
<evidence type="ECO:0000313" key="4">
    <source>
        <dbReference type="Proteomes" id="UP000005947"/>
    </source>
</evidence>
<keyword evidence="2" id="KW-0472">Membrane</keyword>
<feature type="transmembrane region" description="Helical" evidence="2">
    <location>
        <begin position="643"/>
        <end position="662"/>
    </location>
</feature>
<feature type="region of interest" description="Disordered" evidence="1">
    <location>
        <begin position="586"/>
        <end position="641"/>
    </location>
</feature>
<dbReference type="AlphaFoldDB" id="F1T5W8"/>
<evidence type="ECO:0000256" key="2">
    <source>
        <dbReference type="SAM" id="Phobius"/>
    </source>
</evidence>
<dbReference type="RefSeq" id="WP_006302310.1">
    <property type="nucleotide sequence ID" value="NZ_ACGK02000001.1"/>
</dbReference>
<dbReference type="Gene3D" id="2.60.40.10">
    <property type="entry name" value="Immunoglobulins"/>
    <property type="match status" value="1"/>
</dbReference>
<comment type="caution">
    <text evidence="3">The sequence shown here is derived from an EMBL/GenBank/DDBJ whole genome shotgun (WGS) entry which is preliminary data.</text>
</comment>